<dbReference type="RefSeq" id="XP_019616735.1">
    <property type="nucleotide sequence ID" value="XM_019761176.1"/>
</dbReference>
<dbReference type="PRINTS" id="PR00007">
    <property type="entry name" value="COMPLEMNTC1Q"/>
</dbReference>
<dbReference type="Gene3D" id="2.60.120.40">
    <property type="match status" value="1"/>
</dbReference>
<dbReference type="PROSITE" id="PS50871">
    <property type="entry name" value="C1Q"/>
    <property type="match status" value="1"/>
</dbReference>
<evidence type="ECO:0000313" key="6">
    <source>
        <dbReference type="Proteomes" id="UP000515135"/>
    </source>
</evidence>
<protein>
    <submittedName>
        <fullName evidence="7">Complement C1q-like protein 3</fullName>
    </submittedName>
</protein>
<dbReference type="Pfam" id="PF01391">
    <property type="entry name" value="Collagen"/>
    <property type="match status" value="1"/>
</dbReference>
<accession>A0A6P4XJM6</accession>
<proteinExistence type="predicted"/>
<dbReference type="Pfam" id="PF00386">
    <property type="entry name" value="C1q"/>
    <property type="match status" value="1"/>
</dbReference>
<evidence type="ECO:0000256" key="2">
    <source>
        <dbReference type="ARBA" id="ARBA00022525"/>
    </source>
</evidence>
<organism evidence="6 7">
    <name type="scientific">Branchiostoma belcheri</name>
    <name type="common">Amphioxus</name>
    <dbReference type="NCBI Taxonomy" id="7741"/>
    <lineage>
        <taxon>Eukaryota</taxon>
        <taxon>Metazoa</taxon>
        <taxon>Chordata</taxon>
        <taxon>Cephalochordata</taxon>
        <taxon>Leptocardii</taxon>
        <taxon>Amphioxiformes</taxon>
        <taxon>Branchiostomatidae</taxon>
        <taxon>Branchiostoma</taxon>
    </lineage>
</organism>
<dbReference type="GO" id="GO:0005576">
    <property type="term" value="C:extracellular region"/>
    <property type="evidence" value="ECO:0007669"/>
    <property type="project" value="UniProtKB-SubCell"/>
</dbReference>
<keyword evidence="3" id="KW-0732">Signal</keyword>
<dbReference type="KEGG" id="bbel:109464238"/>
<dbReference type="InterPro" id="IPR050392">
    <property type="entry name" value="Collagen/C1q_domain"/>
</dbReference>
<dbReference type="AlphaFoldDB" id="A0A6P4XJM6"/>
<keyword evidence="2" id="KW-0964">Secreted</keyword>
<dbReference type="InterPro" id="IPR008983">
    <property type="entry name" value="Tumour_necrosis_fac-like_dom"/>
</dbReference>
<dbReference type="SUPFAM" id="SSF49842">
    <property type="entry name" value="TNF-like"/>
    <property type="match status" value="1"/>
</dbReference>
<dbReference type="OrthoDB" id="10070467at2759"/>
<reference evidence="7" key="1">
    <citation type="submission" date="2025-08" db="UniProtKB">
        <authorList>
            <consortium name="RefSeq"/>
        </authorList>
    </citation>
    <scope>IDENTIFICATION</scope>
    <source>
        <tissue evidence="7">Gonad</tissue>
    </source>
</reference>
<evidence type="ECO:0000259" key="5">
    <source>
        <dbReference type="PROSITE" id="PS50871"/>
    </source>
</evidence>
<keyword evidence="6" id="KW-1185">Reference proteome</keyword>
<dbReference type="GeneID" id="109464238"/>
<feature type="domain" description="C1q" evidence="5">
    <location>
        <begin position="117"/>
        <end position="252"/>
    </location>
</feature>
<evidence type="ECO:0000313" key="7">
    <source>
        <dbReference type="RefSeq" id="XP_019616735.1"/>
    </source>
</evidence>
<dbReference type="PANTHER" id="PTHR15427">
    <property type="entry name" value="EMILIN ELASTIN MICROFIBRIL INTERFACE-LOCATED PROTEIN ELASTIN MICROFIBRIL INTERFACER"/>
    <property type="match status" value="1"/>
</dbReference>
<evidence type="ECO:0000256" key="1">
    <source>
        <dbReference type="ARBA" id="ARBA00004613"/>
    </source>
</evidence>
<dbReference type="Proteomes" id="UP000515135">
    <property type="component" value="Unplaced"/>
</dbReference>
<sequence>MWNTYHVAAEEDSCSTPCTNITVLAPAGPPGPKGAMGPRGLRGRWGMHHQADRGKPRPGPAGEKGTRGARGKKGEPGATGPPGARGQKGEAGEAGAKGGRGHPGRPCTGGSSCNTLSGSSFVAFSATLRVRILNAPENTIVTFDIVHTNEGDAYNRTSGKFSPMVSGFYMLTYTGMTTSVAGSAYWSRLKKNGEEIVSLYDRSYGDHLSSCNSAILRLQPGDEVWVELDGKSSMWSDPGGYVSFSGFLIHPD</sequence>
<dbReference type="InterPro" id="IPR001073">
    <property type="entry name" value="C1q_dom"/>
</dbReference>
<comment type="subcellular location">
    <subcellularLocation>
        <location evidence="1">Secreted</location>
    </subcellularLocation>
</comment>
<evidence type="ECO:0000256" key="4">
    <source>
        <dbReference type="SAM" id="MobiDB-lite"/>
    </source>
</evidence>
<feature type="region of interest" description="Disordered" evidence="4">
    <location>
        <begin position="25"/>
        <end position="110"/>
    </location>
</feature>
<gene>
    <name evidence="7" type="primary">LOC109464238</name>
</gene>
<dbReference type="SMART" id="SM00110">
    <property type="entry name" value="C1Q"/>
    <property type="match status" value="1"/>
</dbReference>
<evidence type="ECO:0000256" key="3">
    <source>
        <dbReference type="ARBA" id="ARBA00022729"/>
    </source>
</evidence>
<name>A0A6P4XJM6_BRABE</name>
<dbReference type="PANTHER" id="PTHR15427:SF50">
    <property type="entry name" value="COMPLEMENT C1Q TUMOR NECROSIS FACTOR-RELATED PROTEIN 2-LIKE"/>
    <property type="match status" value="1"/>
</dbReference>
<dbReference type="InterPro" id="IPR008160">
    <property type="entry name" value="Collagen"/>
</dbReference>